<evidence type="ECO:0000256" key="1">
    <source>
        <dbReference type="ARBA" id="ARBA00004141"/>
    </source>
</evidence>
<feature type="transmembrane region" description="Helical" evidence="5">
    <location>
        <begin position="20"/>
        <end position="43"/>
    </location>
</feature>
<evidence type="ECO:0000313" key="7">
    <source>
        <dbReference type="Proteomes" id="UP001608902"/>
    </source>
</evidence>
<feature type="transmembrane region" description="Helical" evidence="5">
    <location>
        <begin position="80"/>
        <end position="101"/>
    </location>
</feature>
<dbReference type="AlphaFoldDB" id="A0ABD6EVX5"/>
<keyword evidence="4 5" id="KW-0472">Membrane</keyword>
<dbReference type="PANTHER" id="PTHR13531">
    <property type="entry name" value="GEO07735P1-RELATED-RELATED"/>
    <property type="match status" value="1"/>
</dbReference>
<dbReference type="Proteomes" id="UP001608902">
    <property type="component" value="Unassembled WGS sequence"/>
</dbReference>
<dbReference type="PANTHER" id="PTHR13531:SF6">
    <property type="entry name" value="TMEM (HUMAN TRANSMEMBRANE PROTEIN) HOMOLOG"/>
    <property type="match status" value="1"/>
</dbReference>
<evidence type="ECO:0000313" key="6">
    <source>
        <dbReference type="EMBL" id="MFH4984083.1"/>
    </source>
</evidence>
<evidence type="ECO:0000256" key="5">
    <source>
        <dbReference type="SAM" id="Phobius"/>
    </source>
</evidence>
<keyword evidence="3 5" id="KW-1133">Transmembrane helix</keyword>
<feature type="transmembrane region" description="Helical" evidence="5">
    <location>
        <begin position="55"/>
        <end position="74"/>
    </location>
</feature>
<name>A0ABD6EVX5_9BILA</name>
<accession>A0ABD6EVX5</accession>
<comment type="caution">
    <text evidence="6">The sequence shown here is derived from an EMBL/GenBank/DDBJ whole genome shotgun (WGS) entry which is preliminary data.</text>
</comment>
<dbReference type="GO" id="GO:0016020">
    <property type="term" value="C:membrane"/>
    <property type="evidence" value="ECO:0007669"/>
    <property type="project" value="UniProtKB-SubCell"/>
</dbReference>
<proteinExistence type="predicted"/>
<keyword evidence="2 5" id="KW-0812">Transmembrane</keyword>
<evidence type="ECO:0000256" key="4">
    <source>
        <dbReference type="ARBA" id="ARBA00023136"/>
    </source>
</evidence>
<dbReference type="Pfam" id="PF09799">
    <property type="entry name" value="Transmemb_17"/>
    <property type="match status" value="1"/>
</dbReference>
<comment type="subcellular location">
    <subcellularLocation>
        <location evidence="1">Membrane</location>
        <topology evidence="1">Multi-pass membrane protein</topology>
    </subcellularLocation>
</comment>
<evidence type="ECO:0000256" key="2">
    <source>
        <dbReference type="ARBA" id="ARBA00022692"/>
    </source>
</evidence>
<dbReference type="EMBL" id="JBGFUD010015145">
    <property type="protein sequence ID" value="MFH4984083.1"/>
    <property type="molecule type" value="Genomic_DNA"/>
</dbReference>
<gene>
    <name evidence="6" type="ORF">AB6A40_010792</name>
</gene>
<organism evidence="6 7">
    <name type="scientific">Gnathostoma spinigerum</name>
    <dbReference type="NCBI Taxonomy" id="75299"/>
    <lineage>
        <taxon>Eukaryota</taxon>
        <taxon>Metazoa</taxon>
        <taxon>Ecdysozoa</taxon>
        <taxon>Nematoda</taxon>
        <taxon>Chromadorea</taxon>
        <taxon>Rhabditida</taxon>
        <taxon>Spirurina</taxon>
        <taxon>Gnathostomatomorpha</taxon>
        <taxon>Gnathostomatoidea</taxon>
        <taxon>Gnathostomatidae</taxon>
        <taxon>Gnathostoma</taxon>
    </lineage>
</organism>
<reference evidence="6 7" key="1">
    <citation type="submission" date="2024-08" db="EMBL/GenBank/DDBJ databases">
        <title>Gnathostoma spinigerum genome.</title>
        <authorList>
            <person name="Gonzalez-Bertolin B."/>
            <person name="Monzon S."/>
            <person name="Zaballos A."/>
            <person name="Jimenez P."/>
            <person name="Dekumyoy P."/>
            <person name="Varona S."/>
            <person name="Cuesta I."/>
            <person name="Sumanam S."/>
            <person name="Adisakwattana P."/>
            <person name="Gasser R.B."/>
            <person name="Hernandez-Gonzalez A."/>
            <person name="Young N.D."/>
            <person name="Perteguer M.J."/>
        </authorList>
    </citation>
    <scope>NUCLEOTIDE SEQUENCE [LARGE SCALE GENOMIC DNA]</scope>
    <source>
        <strain evidence="6">AL3</strain>
        <tissue evidence="6">Liver</tissue>
    </source>
</reference>
<keyword evidence="7" id="KW-1185">Reference proteome</keyword>
<sequence length="140" mass="16104">MTLIKPFTAPLTDVLSSLPLQISLHLNACLAPFWAISLITCLLTKYEYLSVSYRVVLVAIYLIVVFVEPIRLYLGFYGNLGQKVGFLILSLHLMVSSVIVFDKQPTILMNQKEHRILFYTLADRDVWMKILLIINLFIRN</sequence>
<dbReference type="InterPro" id="IPR019184">
    <property type="entry name" value="Uncharacterised_TM-17"/>
</dbReference>
<protein>
    <submittedName>
        <fullName evidence="6">Uncharacterized protein</fullName>
    </submittedName>
</protein>
<evidence type="ECO:0000256" key="3">
    <source>
        <dbReference type="ARBA" id="ARBA00022989"/>
    </source>
</evidence>